<feature type="transmembrane region" description="Helical" evidence="1">
    <location>
        <begin position="7"/>
        <end position="24"/>
    </location>
</feature>
<dbReference type="AlphaFoldDB" id="A0A2T1N4U6"/>
<dbReference type="Proteomes" id="UP000238426">
    <property type="component" value="Unassembled WGS sequence"/>
</dbReference>
<protein>
    <submittedName>
        <fullName evidence="2">DUF2809 domain-containing protein</fullName>
    </submittedName>
</protein>
<feature type="transmembrane region" description="Helical" evidence="1">
    <location>
        <begin position="98"/>
        <end position="116"/>
    </location>
</feature>
<feature type="transmembrane region" description="Helical" evidence="1">
    <location>
        <begin position="57"/>
        <end position="78"/>
    </location>
</feature>
<reference evidence="2 3" key="1">
    <citation type="submission" date="2018-03" db="EMBL/GenBank/DDBJ databases">
        <title>Mesoflavibacter sp. HG37 and Mesoflavibacter sp. HG96 sp.nov., two marine bacteria isolated from seawater of Western Pacific Ocean.</title>
        <authorList>
            <person name="Cheng H."/>
            <person name="Wu Y.-H."/>
            <person name="Guo L.-L."/>
            <person name="Xu X.-W."/>
        </authorList>
    </citation>
    <scope>NUCLEOTIDE SEQUENCE [LARGE SCALE GENOMIC DNA]</scope>
    <source>
        <strain evidence="2 3">KCTC 32269</strain>
    </source>
</reference>
<evidence type="ECO:0000313" key="3">
    <source>
        <dbReference type="Proteomes" id="UP000238426"/>
    </source>
</evidence>
<dbReference type="RefSeq" id="WP_106464338.1">
    <property type="nucleotide sequence ID" value="NZ_PXOQ01000019.1"/>
</dbReference>
<proteinExistence type="predicted"/>
<name>A0A2T1N4U6_9FLAO</name>
<keyword evidence="1" id="KW-0812">Transmembrane</keyword>
<dbReference type="EMBL" id="PXOQ01000019">
    <property type="protein sequence ID" value="PSG86060.1"/>
    <property type="molecule type" value="Genomic_DNA"/>
</dbReference>
<evidence type="ECO:0000256" key="1">
    <source>
        <dbReference type="SAM" id="Phobius"/>
    </source>
</evidence>
<evidence type="ECO:0000313" key="2">
    <source>
        <dbReference type="EMBL" id="PSG86060.1"/>
    </source>
</evidence>
<comment type="caution">
    <text evidence="2">The sequence shown here is derived from an EMBL/GenBank/DDBJ whole genome shotgun (WGS) entry which is preliminary data.</text>
</comment>
<gene>
    <name evidence="2" type="ORF">C7H52_12995</name>
</gene>
<dbReference type="InterPro" id="IPR021257">
    <property type="entry name" value="DUF2809"/>
</dbReference>
<dbReference type="OrthoDB" id="5360192at2"/>
<organism evidence="2 3">
    <name type="scientific">Aurantibacter aestuarii</name>
    <dbReference type="NCBI Taxonomy" id="1266046"/>
    <lineage>
        <taxon>Bacteria</taxon>
        <taxon>Pseudomonadati</taxon>
        <taxon>Bacteroidota</taxon>
        <taxon>Flavobacteriia</taxon>
        <taxon>Flavobacteriales</taxon>
        <taxon>Flavobacteriaceae</taxon>
        <taxon>Aurantibacter</taxon>
    </lineage>
</organism>
<dbReference type="Pfam" id="PF10990">
    <property type="entry name" value="DUF2809"/>
    <property type="match status" value="1"/>
</dbReference>
<keyword evidence="3" id="KW-1185">Reference proteome</keyword>
<keyword evidence="1" id="KW-1133">Transmembrane helix</keyword>
<keyword evidence="1" id="KW-0472">Membrane</keyword>
<accession>A0A2T1N4U6</accession>
<feature type="transmembrane region" description="Helical" evidence="1">
    <location>
        <begin position="30"/>
        <end position="48"/>
    </location>
</feature>
<sequence>MFKPNSIFLTLTVIILGIEIAIALSLDSGFIRYTFGDVLASILVYTFIRSFFSLKPFIVAIISLFISFLIEGLQLINFTKLIHQEHNKLLTVVLGNHFSFEDLLAYSVGVLIIYLIDKHHIYETNNP</sequence>